<protein>
    <recommendedName>
        <fullName evidence="7">Nicotinamide phosphoribosyltransferase</fullName>
        <ecNumber evidence="6">2.4.2.12</ecNumber>
    </recommendedName>
</protein>
<feature type="binding site" evidence="9">
    <location>
        <position position="369"/>
    </location>
    <ligand>
        <name>beta-nicotinamide D-ribonucleotide</name>
        <dbReference type="ChEBI" id="CHEBI:14649"/>
    </ligand>
</feature>
<evidence type="ECO:0000313" key="12">
    <source>
        <dbReference type="EMBL" id="QIA61836.1"/>
    </source>
</evidence>
<evidence type="ECO:0000256" key="9">
    <source>
        <dbReference type="PIRSR" id="PIRSR005943-1"/>
    </source>
</evidence>
<evidence type="ECO:0000259" key="11">
    <source>
        <dbReference type="Pfam" id="PF18127"/>
    </source>
</evidence>
<dbReference type="PIRSF" id="PIRSF005943">
    <property type="entry name" value="NMPRT"/>
    <property type="match status" value="1"/>
</dbReference>
<organism evidence="12">
    <name type="scientific">Halichondria panicea</name>
    <name type="common">Breadcrumb sponge</name>
    <dbReference type="NCBI Taxonomy" id="6063"/>
    <lineage>
        <taxon>Eukaryota</taxon>
        <taxon>Metazoa</taxon>
        <taxon>Porifera</taxon>
        <taxon>Demospongiae</taxon>
        <taxon>Heteroscleromorpha</taxon>
        <taxon>Suberitida</taxon>
        <taxon>Halichondriidae</taxon>
        <taxon>Halichondria</taxon>
        <taxon>Halichondria (Halichondria)</taxon>
    </lineage>
</organism>
<feature type="binding site" evidence="9">
    <location>
        <position position="203"/>
    </location>
    <ligand>
        <name>beta-nicotinamide D-ribonucleotide</name>
        <dbReference type="ChEBI" id="CHEBI:14649"/>
    </ligand>
</feature>
<dbReference type="InterPro" id="IPR016471">
    <property type="entry name" value="Nicotinamide_PRibTrfase"/>
</dbReference>
<dbReference type="GO" id="GO:0047280">
    <property type="term" value="F:nicotinamide phosphoribosyltransferase activity"/>
    <property type="evidence" value="ECO:0007669"/>
    <property type="project" value="UniProtKB-EC"/>
</dbReference>
<accession>A0A6C0SLC5</accession>
<dbReference type="EC" id="2.4.2.12" evidence="6"/>
<evidence type="ECO:0000256" key="3">
    <source>
        <dbReference type="ARBA" id="ARBA00022676"/>
    </source>
</evidence>
<evidence type="ECO:0000256" key="7">
    <source>
        <dbReference type="ARBA" id="ARBA00035036"/>
    </source>
</evidence>
<evidence type="ECO:0000256" key="8">
    <source>
        <dbReference type="ARBA" id="ARBA00047835"/>
    </source>
</evidence>
<dbReference type="InterPro" id="IPR013785">
    <property type="entry name" value="Aldolase_TIM"/>
</dbReference>
<feature type="binding site" evidence="9">
    <location>
        <begin position="338"/>
        <end position="339"/>
    </location>
    <ligand>
        <name>beta-nicotinamide D-ribonucleotide</name>
        <dbReference type="ChEBI" id="CHEBI:14649"/>
    </ligand>
</feature>
<name>A0A6C0SLC5_HALPA</name>
<dbReference type="Pfam" id="PF18127">
    <property type="entry name" value="NAMPT_N"/>
    <property type="match status" value="1"/>
</dbReference>
<dbReference type="Pfam" id="PF04095">
    <property type="entry name" value="NAPRTase"/>
    <property type="match status" value="1"/>
</dbReference>
<feature type="binding site" evidence="9">
    <location>
        <position position="377"/>
    </location>
    <ligand>
        <name>beta-nicotinamide D-ribonucleotide</name>
        <dbReference type="ChEBI" id="CHEBI:14649"/>
    </ligand>
</feature>
<dbReference type="GO" id="GO:0009435">
    <property type="term" value="P:NAD+ biosynthetic process"/>
    <property type="evidence" value="ECO:0007669"/>
    <property type="project" value="UniProtKB-UniPathway"/>
</dbReference>
<feature type="binding site" evidence="9">
    <location>
        <begin position="296"/>
        <end position="298"/>
    </location>
    <ligand>
        <name>beta-nicotinamide D-ribonucleotide</name>
        <dbReference type="ChEBI" id="CHEBI:14649"/>
    </ligand>
</feature>
<dbReference type="AlphaFoldDB" id="A0A6C0SLC5"/>
<dbReference type="InterPro" id="IPR041525">
    <property type="entry name" value="N/Namide_PRibTrfase"/>
</dbReference>
<evidence type="ECO:0000256" key="2">
    <source>
        <dbReference type="ARBA" id="ARBA00022642"/>
    </source>
</evidence>
<dbReference type="SUPFAM" id="SSF51690">
    <property type="entry name" value="Nicotinate/Quinolinate PRTase C-terminal domain-like"/>
    <property type="match status" value="1"/>
</dbReference>
<feature type="domain" description="Nicotinate/nicotinamide phosphoribosyltransferase" evidence="10">
    <location>
        <begin position="172"/>
        <end position="447"/>
    </location>
</feature>
<evidence type="ECO:0000259" key="10">
    <source>
        <dbReference type="Pfam" id="PF04095"/>
    </source>
</evidence>
<dbReference type="PANTHER" id="PTHR43816:SF1">
    <property type="entry name" value="NICOTINAMIDE PHOSPHORIBOSYLTRANSFERASE"/>
    <property type="match status" value="1"/>
</dbReference>
<dbReference type="EMBL" id="MN103206">
    <property type="protein sequence ID" value="QIA61836.1"/>
    <property type="molecule type" value="mRNA"/>
</dbReference>
<keyword evidence="2" id="KW-0662">Pyridine nucleotide biosynthesis</keyword>
<dbReference type="UniPathway" id="UPA00253"/>
<feature type="binding site" evidence="9">
    <location>
        <position position="230"/>
    </location>
    <ligand>
        <name>diphosphate</name>
        <dbReference type="ChEBI" id="CHEBI:33019"/>
    </ligand>
</feature>
<sequence>MATNILLTTDSYKVTHHLQYPPGTELVYSYFESRGGKFSETVFFGLQYILKKHLVGVVVTREKIEEAAAVMDAHLGPGLFNKKGWEYILEKHGGRLPLRIRAVPEGTIVPNKNVLFTVENTDPNCFWLSNYVEGLLVQVWYPLTVCTNSREQKKIIAKYLSETADSLDGLPFKLHDFGFRGSTSVESAAVGGASHLVNFRSSDTIPALIMAKDYYGQEEVAGVSIPAAEHSTITAWTQSGEVDAFRNMLIQFKDGAVACVSDSYNIWEACEKLWGGELKDLVMDRGKRGAGPLVIRPDSGDPATVVVKVLDTLGAKFGTTRNSKGYKMLPDYLRVIQGDGISYESLSAIMEHMKANQWSIDNLTFGSGGALLQRLHRDTQKCAYKCSYAIINGKGVDIFKDPVTDHGKLSKKGKLSLELDEGGKLVTRTQGTGDPHKDVMVTVFENGELLKDYSFKEVRARAEIPQLKSK</sequence>
<dbReference type="Gene3D" id="3.20.20.70">
    <property type="entry name" value="Aldolase class I"/>
    <property type="match status" value="1"/>
</dbReference>
<reference evidence="12" key="1">
    <citation type="submission" date="2019-06" db="EMBL/GenBank/DDBJ databases">
        <authorList>
            <person name="Adameyko K."/>
            <person name="Finoshin A."/>
            <person name="Mikhailov K."/>
            <person name="Kravchuk O."/>
            <person name="Gusev O."/>
            <person name="Shagimardanova E."/>
            <person name="Lyupina Y."/>
        </authorList>
    </citation>
    <scope>NUCLEOTIDE SEQUENCE</scope>
</reference>
<dbReference type="NCBIfam" id="NF006629">
    <property type="entry name" value="PRK09198.1"/>
    <property type="match status" value="1"/>
</dbReference>
<comment type="catalytic activity">
    <reaction evidence="8">
        <text>beta-nicotinamide D-ribonucleotide + diphosphate = 5-phospho-alpha-D-ribose 1-diphosphate + nicotinamide + H(+)</text>
        <dbReference type="Rhea" id="RHEA:16149"/>
        <dbReference type="ChEBI" id="CHEBI:14649"/>
        <dbReference type="ChEBI" id="CHEBI:15378"/>
        <dbReference type="ChEBI" id="CHEBI:17154"/>
        <dbReference type="ChEBI" id="CHEBI:33019"/>
        <dbReference type="ChEBI" id="CHEBI:58017"/>
        <dbReference type="EC" id="2.4.2.12"/>
    </reaction>
    <physiologicalReaction direction="right-to-left" evidence="8">
        <dbReference type="Rhea" id="RHEA:16151"/>
    </physiologicalReaction>
</comment>
<dbReference type="InterPro" id="IPR036068">
    <property type="entry name" value="Nicotinate_pribotase-like_C"/>
</dbReference>
<evidence type="ECO:0000256" key="4">
    <source>
        <dbReference type="ARBA" id="ARBA00022679"/>
    </source>
</evidence>
<evidence type="ECO:0000256" key="5">
    <source>
        <dbReference type="ARBA" id="ARBA00035007"/>
    </source>
</evidence>
<reference evidence="12" key="2">
    <citation type="journal article" date="2020" name="PLoS ONE">
        <title>Iron metabolic pathways in the processes of sponge plasticity.</title>
        <authorList>
            <person name="Finoshin A.D."/>
            <person name="Adameyko K.I."/>
            <person name="Mikhailov K.V."/>
            <person name="Kravchuk O.I."/>
            <person name="Georgiev A.A."/>
            <person name="Gornostaev N.G."/>
            <person name="Kosevich I.A."/>
            <person name="Mikhailov V.S."/>
            <person name="Gazizova G.R."/>
            <person name="Shagimardanova E.I."/>
            <person name="Gusev O.A."/>
            <person name="Lyupina Y.V."/>
        </authorList>
    </citation>
    <scope>NUCLEOTIDE SEQUENCE</scope>
</reference>
<feature type="binding site" evidence="9">
    <location>
        <position position="296"/>
    </location>
    <ligand>
        <name>diphosphate</name>
        <dbReference type="ChEBI" id="CHEBI:33019"/>
    </ligand>
</feature>
<comment type="similarity">
    <text evidence="1">Belongs to the NAPRTase family.</text>
</comment>
<proteinExistence type="evidence at transcript level"/>
<keyword evidence="4 12" id="KW-0808">Transferase</keyword>
<dbReference type="CDD" id="cd01569">
    <property type="entry name" value="PBEF_like"/>
    <property type="match status" value="1"/>
</dbReference>
<dbReference type="InterPro" id="IPR041529">
    <property type="entry name" value="DUF5598"/>
</dbReference>
<evidence type="ECO:0000256" key="6">
    <source>
        <dbReference type="ARBA" id="ARBA00035024"/>
    </source>
</evidence>
<comment type="pathway">
    <text evidence="5">Cofactor biosynthesis; NAD(+) biosynthesis; nicotinamide D-ribonucleotide from 5-phospho-alpha-D-ribose 1-diphosphate and nicotinamide: step 1/1.</text>
</comment>
<feature type="domain" description="Nicotinamide phosphoribosyltransferase N-terminal" evidence="11">
    <location>
        <begin position="4"/>
        <end position="100"/>
    </location>
</feature>
<feature type="binding site" evidence="9">
    <location>
        <position position="180"/>
    </location>
    <ligand>
        <name>diphosphate</name>
        <dbReference type="ChEBI" id="CHEBI:33019"/>
    </ligand>
</feature>
<dbReference type="PANTHER" id="PTHR43816">
    <property type="entry name" value="NICOTINAMIDE PHOSPHORIBOSYLTRANSFERASE"/>
    <property type="match status" value="1"/>
</dbReference>
<evidence type="ECO:0000256" key="1">
    <source>
        <dbReference type="ARBA" id="ARBA00010897"/>
    </source>
</evidence>
<keyword evidence="3 12" id="KW-0328">Glycosyltransferase</keyword>